<keyword evidence="5 6" id="KW-0342">GTP-binding</keyword>
<dbReference type="Gene3D" id="1.20.120.430">
    <property type="entry name" value="tRNA modification GTPase MnmE domain 2"/>
    <property type="match status" value="1"/>
</dbReference>
<evidence type="ECO:0000256" key="4">
    <source>
        <dbReference type="ARBA" id="ARBA00022741"/>
    </source>
</evidence>
<dbReference type="Proteomes" id="UP000054144">
    <property type="component" value="Unassembled WGS sequence"/>
</dbReference>
<dbReference type="CDD" id="cd14858">
    <property type="entry name" value="TrmE_N"/>
    <property type="match status" value="1"/>
</dbReference>
<dbReference type="NCBIfam" id="TIGR00231">
    <property type="entry name" value="small_GTP"/>
    <property type="match status" value="1"/>
</dbReference>
<protein>
    <submittedName>
        <fullName evidence="8">tRNA modification GTPase TrmE</fullName>
    </submittedName>
</protein>
<dbReference type="SMART" id="SM00382">
    <property type="entry name" value="AAA"/>
    <property type="match status" value="1"/>
</dbReference>
<dbReference type="GO" id="GO:0002098">
    <property type="term" value="P:tRNA wobble uridine modification"/>
    <property type="evidence" value="ECO:0007669"/>
    <property type="project" value="TreeGrafter"/>
</dbReference>
<dbReference type="Pfam" id="PF10396">
    <property type="entry name" value="TrmE_N"/>
    <property type="match status" value="1"/>
</dbReference>
<dbReference type="FunFam" id="3.30.1360.120:FF:000007">
    <property type="entry name" value="tRNA modification GTPase GTPBP3, mitochondrial"/>
    <property type="match status" value="1"/>
</dbReference>
<dbReference type="PANTHER" id="PTHR42714">
    <property type="entry name" value="TRNA MODIFICATION GTPASE GTPBP3"/>
    <property type="match status" value="1"/>
</dbReference>
<evidence type="ECO:0000256" key="6">
    <source>
        <dbReference type="RuleBase" id="RU003313"/>
    </source>
</evidence>
<dbReference type="GO" id="GO:0005739">
    <property type="term" value="C:mitochondrion"/>
    <property type="evidence" value="ECO:0007669"/>
    <property type="project" value="UniProtKB-SubCell"/>
</dbReference>
<dbReference type="SUPFAM" id="SSF52540">
    <property type="entry name" value="P-loop containing nucleoside triphosphate hydrolases"/>
    <property type="match status" value="1"/>
</dbReference>
<dbReference type="SUPFAM" id="SSF103025">
    <property type="entry name" value="Folate-binding domain"/>
    <property type="match status" value="1"/>
</dbReference>
<dbReference type="InterPro" id="IPR027266">
    <property type="entry name" value="TrmE/GcvT-like"/>
</dbReference>
<keyword evidence="3 6" id="KW-0819">tRNA processing</keyword>
<organism evidence="8 9">
    <name type="scientific">Fistulina hepatica ATCC 64428</name>
    <dbReference type="NCBI Taxonomy" id="1128425"/>
    <lineage>
        <taxon>Eukaryota</taxon>
        <taxon>Fungi</taxon>
        <taxon>Dikarya</taxon>
        <taxon>Basidiomycota</taxon>
        <taxon>Agaricomycotina</taxon>
        <taxon>Agaricomycetes</taxon>
        <taxon>Agaricomycetidae</taxon>
        <taxon>Agaricales</taxon>
        <taxon>Fistulinaceae</taxon>
        <taxon>Fistulina</taxon>
    </lineage>
</organism>
<dbReference type="OrthoDB" id="188276at2759"/>
<dbReference type="InterPro" id="IPR004520">
    <property type="entry name" value="GTPase_MnmE"/>
</dbReference>
<evidence type="ECO:0000256" key="5">
    <source>
        <dbReference type="ARBA" id="ARBA00023134"/>
    </source>
</evidence>
<feature type="domain" description="TrmE-type G" evidence="7">
    <location>
        <begin position="247"/>
        <end position="404"/>
    </location>
</feature>
<dbReference type="AlphaFoldDB" id="A0A0D7A4N0"/>
<dbReference type="PROSITE" id="PS51709">
    <property type="entry name" value="G_TRME"/>
    <property type="match status" value="1"/>
</dbReference>
<dbReference type="InterPro" id="IPR005225">
    <property type="entry name" value="Small_GTP-bd"/>
</dbReference>
<dbReference type="GO" id="GO:0003924">
    <property type="term" value="F:GTPase activity"/>
    <property type="evidence" value="ECO:0007669"/>
    <property type="project" value="InterPro"/>
</dbReference>
<evidence type="ECO:0000256" key="1">
    <source>
        <dbReference type="ARBA" id="ARBA00004173"/>
    </source>
</evidence>
<dbReference type="Gene3D" id="3.40.50.300">
    <property type="entry name" value="P-loop containing nucleotide triphosphate hydrolases"/>
    <property type="match status" value="1"/>
</dbReference>
<dbReference type="InterPro" id="IPR018948">
    <property type="entry name" value="GTP-bd_TrmE_N"/>
</dbReference>
<keyword evidence="4 6" id="KW-0547">Nucleotide-binding</keyword>
<dbReference type="InterPro" id="IPR031168">
    <property type="entry name" value="G_TrmE"/>
</dbReference>
<keyword evidence="9" id="KW-1185">Reference proteome</keyword>
<dbReference type="InterPro" id="IPR025867">
    <property type="entry name" value="MnmE_helical"/>
</dbReference>
<dbReference type="InterPro" id="IPR006073">
    <property type="entry name" value="GTP-bd"/>
</dbReference>
<dbReference type="Pfam" id="PF01926">
    <property type="entry name" value="MMR_HSR1"/>
    <property type="match status" value="1"/>
</dbReference>
<dbReference type="GO" id="GO:0005525">
    <property type="term" value="F:GTP binding"/>
    <property type="evidence" value="ECO:0007669"/>
    <property type="project" value="UniProtKB-KW"/>
</dbReference>
<evidence type="ECO:0000256" key="2">
    <source>
        <dbReference type="ARBA" id="ARBA00011043"/>
    </source>
</evidence>
<dbReference type="PANTHER" id="PTHR42714:SF2">
    <property type="entry name" value="TRNA MODIFICATION GTPASE GTPBP3, MITOCHONDRIAL"/>
    <property type="match status" value="1"/>
</dbReference>
<dbReference type="InterPro" id="IPR027368">
    <property type="entry name" value="MnmE_dom2"/>
</dbReference>
<accession>A0A0D7A4N0</accession>
<evidence type="ECO:0000313" key="9">
    <source>
        <dbReference type="Proteomes" id="UP000054144"/>
    </source>
</evidence>
<name>A0A0D7A4N0_9AGAR</name>
<dbReference type="NCBIfam" id="NF003661">
    <property type="entry name" value="PRK05291.1-3"/>
    <property type="match status" value="1"/>
</dbReference>
<proteinExistence type="inferred from homology"/>
<dbReference type="Gene3D" id="3.30.1360.120">
    <property type="entry name" value="Probable tRNA modification gtpase trme, domain 1"/>
    <property type="match status" value="1"/>
</dbReference>
<sequence length="478" mass="52107">MHCLCRHGLTCVRARPYSTISALSTAQRKTIYALSTPPGKAGVGVIRVSGPAALAVWSRLIKAKNRKQDFPVPWKFERCHIVHPEDGRVIDDALSVFFKAPKSFTSEDVLELHVHSGRAIIASVFSALATFPSCRPAEAGEFTRRAFLGGRLDLTEVEGLRDLIDAETEGQRRLALRAASGSVRNQYEQIRSDIIHCLALVEALIDFSEEDVEDGVYDQARGQARRLLANIEALLDDGHRGEIIRSGIKLAIFGPPNAGKSTLLNFLAKREAAIVTSVPGTTRDILELSLDIDGLPVIVADTAGLRKSEDLVESIGIERARAAVQQADISLCVLSLESAAAGLPQDMQDLVSADTYFLFNKNDLAVDTQQHTSKPNSWTVSLATGDGTETFMTGLSAALQKRFQFKGDDDNAPIITHARHRSHLTSAAQFLRAFIEAEDVIFGAEELRYAAKEIGKISGEIGVEDVLDSIFRNFCIGK</sequence>
<gene>
    <name evidence="8" type="ORF">FISHEDRAFT_48554</name>
</gene>
<dbReference type="NCBIfam" id="TIGR00450">
    <property type="entry name" value="mnmE_trmE_thdF"/>
    <property type="match status" value="1"/>
</dbReference>
<evidence type="ECO:0000256" key="3">
    <source>
        <dbReference type="ARBA" id="ARBA00022694"/>
    </source>
</evidence>
<dbReference type="InterPro" id="IPR027417">
    <property type="entry name" value="P-loop_NTPase"/>
</dbReference>
<comment type="similarity">
    <text evidence="2 6">Belongs to the TRAFAC class TrmE-Era-EngA-EngB-Septin-like GTPase superfamily. TrmE GTPase family.</text>
</comment>
<dbReference type="SUPFAM" id="SSF116878">
    <property type="entry name" value="TrmE connector domain"/>
    <property type="match status" value="1"/>
</dbReference>
<dbReference type="EMBL" id="KN882045">
    <property type="protein sequence ID" value="KIY45972.1"/>
    <property type="molecule type" value="Genomic_DNA"/>
</dbReference>
<dbReference type="Pfam" id="PF12631">
    <property type="entry name" value="MnmE_helical"/>
    <property type="match status" value="1"/>
</dbReference>
<evidence type="ECO:0000259" key="7">
    <source>
        <dbReference type="PROSITE" id="PS51709"/>
    </source>
</evidence>
<dbReference type="HAMAP" id="MF_00379">
    <property type="entry name" value="GTPase_MnmE"/>
    <property type="match status" value="1"/>
</dbReference>
<evidence type="ECO:0000313" key="8">
    <source>
        <dbReference type="EMBL" id="KIY45972.1"/>
    </source>
</evidence>
<dbReference type="InterPro" id="IPR003593">
    <property type="entry name" value="AAA+_ATPase"/>
</dbReference>
<comment type="subcellular location">
    <subcellularLocation>
        <location evidence="1">Mitochondrion</location>
    </subcellularLocation>
</comment>
<reference evidence="8 9" key="1">
    <citation type="journal article" date="2015" name="Fungal Genet. Biol.">
        <title>Evolution of novel wood decay mechanisms in Agaricales revealed by the genome sequences of Fistulina hepatica and Cylindrobasidium torrendii.</title>
        <authorList>
            <person name="Floudas D."/>
            <person name="Held B.W."/>
            <person name="Riley R."/>
            <person name="Nagy L.G."/>
            <person name="Koehler G."/>
            <person name="Ransdell A.S."/>
            <person name="Younus H."/>
            <person name="Chow J."/>
            <person name="Chiniquy J."/>
            <person name="Lipzen A."/>
            <person name="Tritt A."/>
            <person name="Sun H."/>
            <person name="Haridas S."/>
            <person name="LaButti K."/>
            <person name="Ohm R.A."/>
            <person name="Kues U."/>
            <person name="Blanchette R.A."/>
            <person name="Grigoriev I.V."/>
            <person name="Minto R.E."/>
            <person name="Hibbett D.S."/>
        </authorList>
    </citation>
    <scope>NUCLEOTIDE SEQUENCE [LARGE SCALE GENOMIC DNA]</scope>
    <source>
        <strain evidence="8 9">ATCC 64428</strain>
    </source>
</reference>
<dbReference type="GO" id="GO:0030488">
    <property type="term" value="P:tRNA methylation"/>
    <property type="evidence" value="ECO:0007669"/>
    <property type="project" value="TreeGrafter"/>
</dbReference>
<dbReference type="CDD" id="cd04164">
    <property type="entry name" value="trmE"/>
    <property type="match status" value="1"/>
</dbReference>